<organism evidence="5">
    <name type="scientific">hydrocarbon metagenome</name>
    <dbReference type="NCBI Taxonomy" id="938273"/>
    <lineage>
        <taxon>unclassified sequences</taxon>
        <taxon>metagenomes</taxon>
        <taxon>ecological metagenomes</taxon>
    </lineage>
</organism>
<dbReference type="PROSITE" id="PS00198">
    <property type="entry name" value="4FE4S_FER_1"/>
    <property type="match status" value="2"/>
</dbReference>
<evidence type="ECO:0000256" key="2">
    <source>
        <dbReference type="ARBA" id="ARBA00022643"/>
    </source>
</evidence>
<dbReference type="PANTHER" id="PTHR23026:SF90">
    <property type="entry name" value="IODOTYROSINE DEIODINASE 1"/>
    <property type="match status" value="1"/>
</dbReference>
<dbReference type="SUPFAM" id="SSF54862">
    <property type="entry name" value="4Fe-4S ferredoxins"/>
    <property type="match status" value="1"/>
</dbReference>
<dbReference type="GO" id="GO:0016491">
    <property type="term" value="F:oxidoreductase activity"/>
    <property type="evidence" value="ECO:0007669"/>
    <property type="project" value="UniProtKB-KW"/>
</dbReference>
<feature type="domain" description="4Fe-4S ferredoxin-type" evidence="4">
    <location>
        <begin position="39"/>
        <end position="67"/>
    </location>
</feature>
<accession>A0A0W8G481</accession>
<name>A0A0W8G481_9ZZZZ</name>
<dbReference type="Pfam" id="PF00881">
    <property type="entry name" value="Nitroreductase"/>
    <property type="match status" value="1"/>
</dbReference>
<sequence length="328" mass="35346">MSAGDGVAIRTVIDAARCVGCGLCVRSCPTKTLVLEAKKAVVTDKPCLGCGHCQAACPEGAAVVTGLDPFAGDFATVTIVPDWLAPGEIDPGEVIRLMRSRRSVRSYLERPVPGEVLLDLVRAGISAPSGHNSQKWAFTLLPDRPAVTFLGHALARFFRKLNAMAENTLLRSAMRLVGRSDLDTYYREHHASVQRALALWDRDGTDRLFHGAPAAIVVTSRPGASCPAEDALLAAQNMLLAAHAMGLGTCLIGYAVAAMQHDKKIQESLGIDRKETVYAVIALGYSTERYHMVAGRLRPPVRFFHAPRGWRGPGAAGQNLENEETREP</sequence>
<keyword evidence="2" id="KW-0288">FMN</keyword>
<evidence type="ECO:0000313" key="5">
    <source>
        <dbReference type="EMBL" id="KUG27881.1"/>
    </source>
</evidence>
<dbReference type="InterPro" id="IPR017896">
    <property type="entry name" value="4Fe4S_Fe-S-bd"/>
</dbReference>
<dbReference type="InterPro" id="IPR000415">
    <property type="entry name" value="Nitroreductase-like"/>
</dbReference>
<gene>
    <name evidence="5" type="ORF">ASZ90_002249</name>
</gene>
<keyword evidence="1" id="KW-0285">Flavoprotein</keyword>
<feature type="domain" description="4Fe-4S ferredoxin-type" evidence="4">
    <location>
        <begin position="9"/>
        <end position="38"/>
    </location>
</feature>
<dbReference type="Gene3D" id="3.40.109.10">
    <property type="entry name" value="NADH Oxidase"/>
    <property type="match status" value="1"/>
</dbReference>
<dbReference type="InterPro" id="IPR050627">
    <property type="entry name" value="Nitroreductase/BluB"/>
</dbReference>
<dbReference type="Gene3D" id="3.30.70.20">
    <property type="match status" value="1"/>
</dbReference>
<comment type="caution">
    <text evidence="5">The sequence shown here is derived from an EMBL/GenBank/DDBJ whole genome shotgun (WGS) entry which is preliminary data.</text>
</comment>
<dbReference type="SUPFAM" id="SSF55469">
    <property type="entry name" value="FMN-dependent nitroreductase-like"/>
    <property type="match status" value="1"/>
</dbReference>
<dbReference type="InterPro" id="IPR017900">
    <property type="entry name" value="4Fe4S_Fe_S_CS"/>
</dbReference>
<dbReference type="Pfam" id="PF13237">
    <property type="entry name" value="Fer4_10"/>
    <property type="match status" value="1"/>
</dbReference>
<dbReference type="AlphaFoldDB" id="A0A0W8G481"/>
<dbReference type="InterPro" id="IPR029479">
    <property type="entry name" value="Nitroreductase"/>
</dbReference>
<reference evidence="5" key="1">
    <citation type="journal article" date="2015" name="Proc. Natl. Acad. Sci. U.S.A.">
        <title>Networks of energetic and metabolic interactions define dynamics in microbial communities.</title>
        <authorList>
            <person name="Embree M."/>
            <person name="Liu J.K."/>
            <person name="Al-Bassam M.M."/>
            <person name="Zengler K."/>
        </authorList>
    </citation>
    <scope>NUCLEOTIDE SEQUENCE</scope>
</reference>
<evidence type="ECO:0000256" key="1">
    <source>
        <dbReference type="ARBA" id="ARBA00022630"/>
    </source>
</evidence>
<dbReference type="PANTHER" id="PTHR23026">
    <property type="entry name" value="NADPH NITROREDUCTASE"/>
    <property type="match status" value="1"/>
</dbReference>
<keyword evidence="3" id="KW-0560">Oxidoreductase</keyword>
<proteinExistence type="predicted"/>
<protein>
    <submittedName>
        <fullName evidence="5">Ferredoxin</fullName>
    </submittedName>
</protein>
<dbReference type="PROSITE" id="PS51379">
    <property type="entry name" value="4FE4S_FER_2"/>
    <property type="match status" value="2"/>
</dbReference>
<evidence type="ECO:0000256" key="3">
    <source>
        <dbReference type="ARBA" id="ARBA00023002"/>
    </source>
</evidence>
<dbReference type="EMBL" id="LNQE01000277">
    <property type="protein sequence ID" value="KUG27881.1"/>
    <property type="molecule type" value="Genomic_DNA"/>
</dbReference>
<evidence type="ECO:0000259" key="4">
    <source>
        <dbReference type="PROSITE" id="PS51379"/>
    </source>
</evidence>